<name>A0A858R4H3_9PROT</name>
<dbReference type="Gene3D" id="6.10.280.50">
    <property type="match status" value="1"/>
</dbReference>
<reference evidence="1" key="1">
    <citation type="submission" date="2020-04" db="EMBL/GenBank/DDBJ databases">
        <title>A desert anoxygenic phototrophic bacterium fixes CO2 using RubisCO under aerobic conditions.</title>
        <authorList>
            <person name="Tang K."/>
        </authorList>
    </citation>
    <scope>NUCLEOTIDE SEQUENCE [LARGE SCALE GENOMIC DNA]</scope>
    <source>
        <strain evidence="1">MIMtkB3</strain>
    </source>
</reference>
<dbReference type="InterPro" id="IPR007420">
    <property type="entry name" value="DUF465"/>
</dbReference>
<proteinExistence type="predicted"/>
<dbReference type="Proteomes" id="UP000501891">
    <property type="component" value="Chromosome"/>
</dbReference>
<dbReference type="EMBL" id="CP051775">
    <property type="protein sequence ID" value="QJE72298.1"/>
    <property type="molecule type" value="Genomic_DNA"/>
</dbReference>
<evidence type="ECO:0000313" key="1">
    <source>
        <dbReference type="EMBL" id="QJE72298.1"/>
    </source>
</evidence>
<organism evidence="1 2">
    <name type="scientific">Aerophototrophica crusticola</name>
    <dbReference type="NCBI Taxonomy" id="1709002"/>
    <lineage>
        <taxon>Bacteria</taxon>
        <taxon>Pseudomonadati</taxon>
        <taxon>Pseudomonadota</taxon>
        <taxon>Alphaproteobacteria</taxon>
        <taxon>Rhodospirillales</taxon>
        <taxon>Rhodospirillaceae</taxon>
        <taxon>Aerophototrophica</taxon>
    </lineage>
</organism>
<accession>A0A858R4H3</accession>
<dbReference type="AlphaFoldDB" id="A0A858R4H3"/>
<keyword evidence="2" id="KW-1185">Reference proteome</keyword>
<sequence length="55" mass="6657">MLFPERLEALRTRHQKLDEAVRLETKRPYPDGSALKQLKLEKLRVKEEMDRLSRH</sequence>
<evidence type="ECO:0000313" key="2">
    <source>
        <dbReference type="Proteomes" id="UP000501891"/>
    </source>
</evidence>
<gene>
    <name evidence="1" type="ORF">HHL28_03540</name>
</gene>
<protein>
    <submittedName>
        <fullName evidence="1">YdcH family protein</fullName>
    </submittedName>
</protein>
<dbReference type="Pfam" id="PF04325">
    <property type="entry name" value="DUF465"/>
    <property type="match status" value="1"/>
</dbReference>
<dbReference type="InterPro" id="IPR038444">
    <property type="entry name" value="DUF465_sf"/>
</dbReference>
<dbReference type="KEGG" id="acru:HHL28_03540"/>